<keyword evidence="6" id="KW-1185">Reference proteome</keyword>
<name>A0A562SPY4_9BACT</name>
<evidence type="ECO:0000256" key="2">
    <source>
        <dbReference type="ARBA" id="ARBA00012862"/>
    </source>
</evidence>
<keyword evidence="4" id="KW-0732">Signal</keyword>
<evidence type="ECO:0000256" key="3">
    <source>
        <dbReference type="ARBA" id="ARBA00023235"/>
    </source>
</evidence>
<dbReference type="Gene3D" id="3.40.1650.10">
    <property type="entry name" value="RbsD-like domain"/>
    <property type="match status" value="1"/>
</dbReference>
<feature type="chain" id="PRO_5021934366" description="D-ribose pyranase" evidence="4">
    <location>
        <begin position="24"/>
        <end position="190"/>
    </location>
</feature>
<dbReference type="GO" id="GO:0048029">
    <property type="term" value="F:monosaccharide binding"/>
    <property type="evidence" value="ECO:0007669"/>
    <property type="project" value="InterPro"/>
</dbReference>
<gene>
    <name evidence="5" type="ORF">IQ13_1439</name>
</gene>
<comment type="catalytic activity">
    <reaction evidence="1">
        <text>beta-D-ribopyranose = beta-D-ribofuranose</text>
        <dbReference type="Rhea" id="RHEA:25432"/>
        <dbReference type="ChEBI" id="CHEBI:27476"/>
        <dbReference type="ChEBI" id="CHEBI:47002"/>
        <dbReference type="EC" id="5.4.99.62"/>
    </reaction>
</comment>
<comment type="caution">
    <text evidence="5">The sequence shown here is derived from an EMBL/GenBank/DDBJ whole genome shotgun (WGS) entry which is preliminary data.</text>
</comment>
<dbReference type="Proteomes" id="UP000316167">
    <property type="component" value="Unassembled WGS sequence"/>
</dbReference>
<evidence type="ECO:0000313" key="5">
    <source>
        <dbReference type="EMBL" id="TWI83331.1"/>
    </source>
</evidence>
<dbReference type="EC" id="5.4.99.62" evidence="2"/>
<dbReference type="GO" id="GO:0005996">
    <property type="term" value="P:monosaccharide metabolic process"/>
    <property type="evidence" value="ECO:0007669"/>
    <property type="project" value="InterPro"/>
</dbReference>
<sequence length="190" mass="21482">MRTRVTLILLLSACLSCSTPHNKQQKTMVTSETKDWKSEIESTLNLYGHRNWIVIADAAYPQQSNPAIKTIKIDADQTEAVAFVLQLIEKAKHVDANIIIDKEMAFVPENDAAGIEAYRTKLNKLLQGKPVRSMLHEDIIHELDAAAKLFNVLIIKTDLALPYTSVFFQLECGYWNAEAKKNLRTKLITK</sequence>
<dbReference type="SUPFAM" id="SSF102546">
    <property type="entry name" value="RbsD-like"/>
    <property type="match status" value="1"/>
</dbReference>
<evidence type="ECO:0000313" key="6">
    <source>
        <dbReference type="Proteomes" id="UP000316167"/>
    </source>
</evidence>
<evidence type="ECO:0000256" key="4">
    <source>
        <dbReference type="SAM" id="SignalP"/>
    </source>
</evidence>
<proteinExistence type="predicted"/>
<reference evidence="5 6" key="1">
    <citation type="journal article" date="2015" name="Stand. Genomic Sci.">
        <title>Genomic Encyclopedia of Bacterial and Archaeal Type Strains, Phase III: the genomes of soil and plant-associated and newly described type strains.</title>
        <authorList>
            <person name="Whitman W.B."/>
            <person name="Woyke T."/>
            <person name="Klenk H.P."/>
            <person name="Zhou Y."/>
            <person name="Lilburn T.G."/>
            <person name="Beck B.J."/>
            <person name="De Vos P."/>
            <person name="Vandamme P."/>
            <person name="Eisen J.A."/>
            <person name="Garrity G."/>
            <person name="Hugenholtz P."/>
            <person name="Kyrpides N.C."/>
        </authorList>
    </citation>
    <scope>NUCLEOTIDE SEQUENCE [LARGE SCALE GENOMIC DNA]</scope>
    <source>
        <strain evidence="5 6">CGMCC 1.7271</strain>
    </source>
</reference>
<accession>A0A562SPY4</accession>
<evidence type="ECO:0000256" key="1">
    <source>
        <dbReference type="ARBA" id="ARBA00000223"/>
    </source>
</evidence>
<dbReference type="EMBL" id="VLLE01000003">
    <property type="protein sequence ID" value="TWI83331.1"/>
    <property type="molecule type" value="Genomic_DNA"/>
</dbReference>
<protein>
    <recommendedName>
        <fullName evidence="2">D-ribose pyranase</fullName>
        <ecNumber evidence="2">5.4.99.62</ecNumber>
    </recommendedName>
</protein>
<dbReference type="Pfam" id="PF05025">
    <property type="entry name" value="RbsD_FucU"/>
    <property type="match status" value="1"/>
</dbReference>
<dbReference type="InterPro" id="IPR007721">
    <property type="entry name" value="RbsD_FucU"/>
</dbReference>
<dbReference type="AlphaFoldDB" id="A0A562SPY4"/>
<keyword evidence="3" id="KW-0413">Isomerase</keyword>
<dbReference type="GO" id="GO:0062193">
    <property type="term" value="F:D-ribose pyranase activity"/>
    <property type="evidence" value="ECO:0007669"/>
    <property type="project" value="UniProtKB-EC"/>
</dbReference>
<dbReference type="InterPro" id="IPR023750">
    <property type="entry name" value="RbsD-like_sf"/>
</dbReference>
<feature type="signal peptide" evidence="4">
    <location>
        <begin position="1"/>
        <end position="23"/>
    </location>
</feature>
<organism evidence="5 6">
    <name type="scientific">Lacibacter cauensis</name>
    <dbReference type="NCBI Taxonomy" id="510947"/>
    <lineage>
        <taxon>Bacteria</taxon>
        <taxon>Pseudomonadati</taxon>
        <taxon>Bacteroidota</taxon>
        <taxon>Chitinophagia</taxon>
        <taxon>Chitinophagales</taxon>
        <taxon>Chitinophagaceae</taxon>
        <taxon>Lacibacter</taxon>
    </lineage>
</organism>